<gene>
    <name evidence="1" type="ORF">D7032_12625</name>
</gene>
<name>A0A7T8IQ88_9GAMM</name>
<dbReference type="AlphaFoldDB" id="A0A7T8IQ88"/>
<sequence length="105" mass="11390">MIASLKLPVSVLDGRGNYLGALEWPGDLLNGGGQLLSPVNMAKSAWVCVLVENGYQDGHERELTYGGGRLKLLPEKLFYVNLALFKEFIVVLPLANSKISTCIQG</sequence>
<dbReference type="EMBL" id="CP032664">
    <property type="protein sequence ID" value="QQO84023.1"/>
    <property type="molecule type" value="Genomic_DNA"/>
</dbReference>
<dbReference type="RefSeq" id="WP_107004936.1">
    <property type="nucleotide sequence ID" value="NZ_CP032664.1"/>
</dbReference>
<reference evidence="1" key="1">
    <citation type="submission" date="2018-09" db="EMBL/GenBank/DDBJ databases">
        <title>Genome sequencing and analysis.</title>
        <authorList>
            <person name="Huang Y.-T."/>
        </authorList>
    </citation>
    <scope>NUCLEOTIDE SEQUENCE</scope>
    <source>
        <strain evidence="1">HIDE</strain>
    </source>
</reference>
<protein>
    <submittedName>
        <fullName evidence="1">Uncharacterized protein</fullName>
    </submittedName>
</protein>
<accession>A0A7T8IQ88</accession>
<evidence type="ECO:0000313" key="1">
    <source>
        <dbReference type="EMBL" id="QQO84023.1"/>
    </source>
</evidence>
<proteinExistence type="predicted"/>
<organism evidence="1">
    <name type="scientific">Shewanella algae</name>
    <dbReference type="NCBI Taxonomy" id="38313"/>
    <lineage>
        <taxon>Bacteria</taxon>
        <taxon>Pseudomonadati</taxon>
        <taxon>Pseudomonadota</taxon>
        <taxon>Gammaproteobacteria</taxon>
        <taxon>Alteromonadales</taxon>
        <taxon>Shewanellaceae</taxon>
        <taxon>Shewanella</taxon>
    </lineage>
</organism>